<comment type="caution">
    <text evidence="2">The sequence shown here is derived from an EMBL/GenBank/DDBJ whole genome shotgun (WGS) entry which is preliminary data.</text>
</comment>
<dbReference type="Proteomes" id="UP000285610">
    <property type="component" value="Unassembled WGS sequence"/>
</dbReference>
<name>A0A415RZW6_MEDGN</name>
<accession>A0A415RZW6</accession>
<sequence>MKVLMIYPYVPTLRFLKDFAEMIENYQKVILIPLSGTERSKVLKKNTNIWEYLDNWEEGMYEADTILLLNGLYSGEKYEEIIDFGIDKEKEILVEKTVWDILDDGRREKVHLLFDSDTWKEIPPDTALRELDIPIISVMGMGPNTNKFYMQLALKKYFEEKGYQTLVVGSNELSSLFGISILPSSMFENISFRQKILILNQYICEKAKEYRPDIIIIGCPGGIMPYDRHVNNGFGEIPLVVSKAIPIDINILLTYYIRKELLDTEYIASIKKYCEENFETSNVFLGMTGVDVQYNEERNQVEYMFLDEKTVQESTGRDLEIFNMMKRETPREICSIIENILKVDFEVV</sequence>
<dbReference type="AlphaFoldDB" id="A0A415RZW6"/>
<dbReference type="Gene3D" id="3.40.50.300">
    <property type="entry name" value="P-loop containing nucleotide triphosphate hydrolases"/>
    <property type="match status" value="1"/>
</dbReference>
<dbReference type="NCBIfam" id="TIGR04066">
    <property type="entry name" value="nat_prod_clost"/>
    <property type="match status" value="1"/>
</dbReference>
<organism evidence="2 3">
    <name type="scientific">Mediterraneibacter gnavus</name>
    <name type="common">Ruminococcus gnavus</name>
    <dbReference type="NCBI Taxonomy" id="33038"/>
    <lineage>
        <taxon>Bacteria</taxon>
        <taxon>Bacillati</taxon>
        <taxon>Bacillota</taxon>
        <taxon>Clostridia</taxon>
        <taxon>Lachnospirales</taxon>
        <taxon>Lachnospiraceae</taxon>
        <taxon>Mediterraneibacter</taxon>
    </lineage>
</organism>
<evidence type="ECO:0000313" key="3">
    <source>
        <dbReference type="Proteomes" id="UP000285610"/>
    </source>
</evidence>
<evidence type="ECO:0000313" key="2">
    <source>
        <dbReference type="EMBL" id="RHM68280.1"/>
    </source>
</evidence>
<dbReference type="RefSeq" id="WP_118445450.1">
    <property type="nucleotide sequence ID" value="NZ_BAABXJ010000002.1"/>
</dbReference>
<dbReference type="Proteomes" id="UP001297422">
    <property type="component" value="Unassembled WGS sequence"/>
</dbReference>
<proteinExistence type="predicted"/>
<gene>
    <name evidence="2" type="ORF">DWZ50_19040</name>
    <name evidence="1" type="ORF">LIQ10_14855</name>
</gene>
<dbReference type="EMBL" id="QRQE01000085">
    <property type="protein sequence ID" value="RHM68280.1"/>
    <property type="molecule type" value="Genomic_DNA"/>
</dbReference>
<dbReference type="InterPro" id="IPR027417">
    <property type="entry name" value="P-loop_NTPase"/>
</dbReference>
<dbReference type="EMBL" id="JAJBNC010000028">
    <property type="protein sequence ID" value="MCB5494995.1"/>
    <property type="molecule type" value="Genomic_DNA"/>
</dbReference>
<protein>
    <submittedName>
        <fullName evidence="2">TIGR04066 family peptide maturation system protein</fullName>
    </submittedName>
</protein>
<dbReference type="InterPro" id="IPR023823">
    <property type="entry name" value="CHP04066_peptide_maturation"/>
</dbReference>
<evidence type="ECO:0000313" key="1">
    <source>
        <dbReference type="EMBL" id="MCB5494995.1"/>
    </source>
</evidence>
<reference evidence="2 3" key="1">
    <citation type="submission" date="2018-08" db="EMBL/GenBank/DDBJ databases">
        <title>A genome reference for cultivated species of the human gut microbiota.</title>
        <authorList>
            <person name="Zou Y."/>
            <person name="Xue W."/>
            <person name="Luo G."/>
        </authorList>
    </citation>
    <scope>NUCLEOTIDE SEQUENCE [LARGE SCALE GENOMIC DNA]</scope>
    <source>
        <strain evidence="2 3">AF33-12</strain>
    </source>
</reference>
<reference evidence="1" key="2">
    <citation type="submission" date="2021-10" db="EMBL/GenBank/DDBJ databases">
        <title>Collection of gut derived symbiotic bacterial strains cultured from healthy donors.</title>
        <authorList>
            <person name="Lin H."/>
            <person name="Littmann E."/>
            <person name="Claire K."/>
            <person name="Pamer E."/>
        </authorList>
    </citation>
    <scope>NUCLEOTIDE SEQUENCE</scope>
    <source>
        <strain evidence="1">MSK.23.4</strain>
    </source>
</reference>